<evidence type="ECO:0000259" key="1">
    <source>
        <dbReference type="Pfam" id="PF12146"/>
    </source>
</evidence>
<dbReference type="OrthoDB" id="9806902at2"/>
<dbReference type="PRINTS" id="PR00111">
    <property type="entry name" value="ABHYDROLASE"/>
</dbReference>
<name>A0A0K8PZE1_STRAJ</name>
<dbReference type="GO" id="GO:0003824">
    <property type="term" value="F:catalytic activity"/>
    <property type="evidence" value="ECO:0007669"/>
    <property type="project" value="UniProtKB-ARBA"/>
</dbReference>
<dbReference type="Proteomes" id="UP000053859">
    <property type="component" value="Unassembled WGS sequence"/>
</dbReference>
<dbReference type="InterPro" id="IPR022742">
    <property type="entry name" value="Hydrolase_4"/>
</dbReference>
<dbReference type="Pfam" id="PF12146">
    <property type="entry name" value="Hydrolase_4"/>
    <property type="match status" value="1"/>
</dbReference>
<organism evidence="2 3">
    <name type="scientific">Streptomyces azureus</name>
    <dbReference type="NCBI Taxonomy" id="146537"/>
    <lineage>
        <taxon>Bacteria</taxon>
        <taxon>Bacillati</taxon>
        <taxon>Actinomycetota</taxon>
        <taxon>Actinomycetes</taxon>
        <taxon>Kitasatosporales</taxon>
        <taxon>Streptomycetaceae</taxon>
        <taxon>Streptomyces</taxon>
    </lineage>
</organism>
<reference evidence="2" key="1">
    <citation type="journal article" date="2015" name="Genome Announc.">
        <title>Draft Genome Sequence of Thiostrepton-Producing Streptomyces azureus ATCC 14921.</title>
        <authorList>
            <person name="Sakihara K."/>
            <person name="Maeda J."/>
            <person name="Tashiro K."/>
            <person name="Fujino Y."/>
            <person name="Kuhara S."/>
            <person name="Ohshima T."/>
            <person name="Ogata S."/>
            <person name="Doi K."/>
        </authorList>
    </citation>
    <scope>NUCLEOTIDE SEQUENCE [LARGE SCALE GENOMIC DNA]</scope>
    <source>
        <strain evidence="2">ATCC14921</strain>
    </source>
</reference>
<gene>
    <name evidence="2" type="ORF">SAZU_8151</name>
</gene>
<dbReference type="PATRIC" id="fig|146537.3.peg.8610"/>
<accession>A0A0K8PZE1</accession>
<dbReference type="Gene3D" id="3.40.50.1820">
    <property type="entry name" value="alpha/beta hydrolase"/>
    <property type="match status" value="1"/>
</dbReference>
<evidence type="ECO:0000313" key="3">
    <source>
        <dbReference type="Proteomes" id="UP000053859"/>
    </source>
</evidence>
<dbReference type="PANTHER" id="PTHR11614">
    <property type="entry name" value="PHOSPHOLIPASE-RELATED"/>
    <property type="match status" value="1"/>
</dbReference>
<protein>
    <submittedName>
        <fullName evidence="2">SioB</fullName>
    </submittedName>
</protein>
<dbReference type="EMBL" id="DF968533">
    <property type="protein sequence ID" value="GAP53270.1"/>
    <property type="molecule type" value="Genomic_DNA"/>
</dbReference>
<sequence length="276" mass="30219">MAEESGRRIAGVRHTIHTHLWPHPAPRYTAVFVHGYADHAGRYGHLAGALTRHGAAVYAPDHMGSGRSDGPRALVEDYEELVDDVGTVVESAREDHPNVPVVMIGHSIGGMVAARYAQRHPDSLSALVLVAPVLGSWHTATALLAFDEIPEMPMDVGSVMSREPDEAERYNKDPLIWHGAFVRRTLESVVACLDRINDGGDLAFLPTLWLHGDADPLAQLEETRSGIEKIRGLHLTEQIYSGALHGIYHDSDKDRAIADTMKFIDDALGAPRSPER</sequence>
<dbReference type="AlphaFoldDB" id="A0A0K8PZE1"/>
<dbReference type="InterPro" id="IPR000073">
    <property type="entry name" value="AB_hydrolase_1"/>
</dbReference>
<keyword evidence="3" id="KW-1185">Reference proteome</keyword>
<feature type="domain" description="Serine aminopeptidase S33" evidence="1">
    <location>
        <begin position="25"/>
        <end position="252"/>
    </location>
</feature>
<dbReference type="InterPro" id="IPR051044">
    <property type="entry name" value="MAG_DAG_Lipase"/>
</dbReference>
<proteinExistence type="predicted"/>
<dbReference type="SUPFAM" id="SSF53474">
    <property type="entry name" value="alpha/beta-Hydrolases"/>
    <property type="match status" value="1"/>
</dbReference>
<dbReference type="RefSeq" id="WP_059424796.1">
    <property type="nucleotide sequence ID" value="NZ_DF968533.1"/>
</dbReference>
<dbReference type="InterPro" id="IPR029058">
    <property type="entry name" value="AB_hydrolase_fold"/>
</dbReference>
<evidence type="ECO:0000313" key="2">
    <source>
        <dbReference type="EMBL" id="GAP53270.1"/>
    </source>
</evidence>